<keyword evidence="2" id="KW-0326">Glycosidase</keyword>
<keyword evidence="1" id="KW-0378">Hydrolase</keyword>
<dbReference type="PANTHER" id="PTHR10357">
    <property type="entry name" value="ALPHA-AMYLASE FAMILY MEMBER"/>
    <property type="match status" value="1"/>
</dbReference>
<evidence type="ECO:0000313" key="5">
    <source>
        <dbReference type="EMBL" id="MBK1878713.1"/>
    </source>
</evidence>
<dbReference type="InterPro" id="IPR017853">
    <property type="entry name" value="GH"/>
</dbReference>
<reference evidence="5" key="1">
    <citation type="submission" date="2021-01" db="EMBL/GenBank/DDBJ databases">
        <title>Modified the classification status of verrucomicrobia.</title>
        <authorList>
            <person name="Feng X."/>
        </authorList>
    </citation>
    <scope>NUCLEOTIDE SEQUENCE</scope>
    <source>
        <strain evidence="5">KCTC 13126</strain>
    </source>
</reference>
<keyword evidence="6" id="KW-1185">Reference proteome</keyword>
<protein>
    <recommendedName>
        <fullName evidence="4">Glycosyl hydrolase family 13 catalytic domain-containing protein</fullName>
    </recommendedName>
</protein>
<evidence type="ECO:0000256" key="3">
    <source>
        <dbReference type="SAM" id="SignalP"/>
    </source>
</evidence>
<gene>
    <name evidence="5" type="ORF">JIN87_17665</name>
</gene>
<proteinExistence type="predicted"/>
<organism evidence="5 6">
    <name type="scientific">Pelagicoccus mobilis</name>
    <dbReference type="NCBI Taxonomy" id="415221"/>
    <lineage>
        <taxon>Bacteria</taxon>
        <taxon>Pseudomonadati</taxon>
        <taxon>Verrucomicrobiota</taxon>
        <taxon>Opitutia</taxon>
        <taxon>Puniceicoccales</taxon>
        <taxon>Pelagicoccaceae</taxon>
        <taxon>Pelagicoccus</taxon>
    </lineage>
</organism>
<dbReference type="InterPro" id="IPR013780">
    <property type="entry name" value="Glyco_hydro_b"/>
</dbReference>
<evidence type="ECO:0000313" key="6">
    <source>
        <dbReference type="Proteomes" id="UP000617628"/>
    </source>
</evidence>
<dbReference type="PANTHER" id="PTHR10357:SF210">
    <property type="entry name" value="MALTODEXTRIN GLUCOSIDASE"/>
    <property type="match status" value="1"/>
</dbReference>
<evidence type="ECO:0000256" key="2">
    <source>
        <dbReference type="ARBA" id="ARBA00023295"/>
    </source>
</evidence>
<dbReference type="SMART" id="SM00642">
    <property type="entry name" value="Aamy"/>
    <property type="match status" value="1"/>
</dbReference>
<dbReference type="SUPFAM" id="SSF51011">
    <property type="entry name" value="Glycosyl hydrolase domain"/>
    <property type="match status" value="1"/>
</dbReference>
<dbReference type="GO" id="GO:0005975">
    <property type="term" value="P:carbohydrate metabolic process"/>
    <property type="evidence" value="ECO:0007669"/>
    <property type="project" value="InterPro"/>
</dbReference>
<accession>A0A934RYJ6</accession>
<evidence type="ECO:0000256" key="1">
    <source>
        <dbReference type="ARBA" id="ARBA00022801"/>
    </source>
</evidence>
<sequence length="631" mass="73673">MKIFLKGLLAVLIVDAASAQTAFEDPPAWAKEVVWYQIFAERFRNGDPTNDPTAEDIEVGYPGFVPEGWAVTPWGQEWYKPDSWFANAKGRVDMAGDRMDYFGQIQRLRRYGGDLQGVLDKLDYLQDLGVTAIYFNPLNDAPSYHKYDARYWRHIDRNFGPDPKGDVEIMNRERGDDPDTWEFTSADRMFLEVIRQCHERGMKVVLDYSWNHTGNDFWAWNDLVEKQLDSEFADWYWVKKWDDPKTPANEFEYAGWFGVRDLPEVRETEYVDHSHGFEFYEGDLYSPAVKEHIFEVTRRWLDPNGDGDPSDGVDGFRLDVCAELPLGFWREYRKVVRDVNADALLIGETWWELYPDTMMDPEPQLRGDVFDSVMNYRWYRSVRDLMKNHPDDNFTVSEFVALQQGFIGNLREGNAYAMMNLTASHDTPRFMTSIFNKKNRNKVDVGPTETNDYKIHAPDAEAFETAKLLLMQQFTYIGAPHIYMGDEMGMWSADYIRRPVVWEDIEYETERIHPFGRERTVDPVAVNAEWRELYRQLAQFRNENSVLATGGIEYVLVDDERELLAYKRFDETDEIWVAFNLSERSQEIVLSVKADSMYFDPLNDRSYESDSRGSLRLELTPRTAIVLAPKG</sequence>
<dbReference type="Gene3D" id="3.20.20.80">
    <property type="entry name" value="Glycosidases"/>
    <property type="match status" value="1"/>
</dbReference>
<dbReference type="AlphaFoldDB" id="A0A934RYJ6"/>
<dbReference type="SUPFAM" id="SSF51445">
    <property type="entry name" value="(Trans)glycosidases"/>
    <property type="match status" value="1"/>
</dbReference>
<dbReference type="RefSeq" id="WP_200356925.1">
    <property type="nucleotide sequence ID" value="NZ_JAENIL010000034.1"/>
</dbReference>
<feature type="chain" id="PRO_5036748540" description="Glycosyl hydrolase family 13 catalytic domain-containing protein" evidence="3">
    <location>
        <begin position="20"/>
        <end position="631"/>
    </location>
</feature>
<dbReference type="Proteomes" id="UP000617628">
    <property type="component" value="Unassembled WGS sequence"/>
</dbReference>
<keyword evidence="3" id="KW-0732">Signal</keyword>
<dbReference type="Gene3D" id="2.60.40.1180">
    <property type="entry name" value="Golgi alpha-mannosidase II"/>
    <property type="match status" value="1"/>
</dbReference>
<dbReference type="EMBL" id="JAENIL010000034">
    <property type="protein sequence ID" value="MBK1878713.1"/>
    <property type="molecule type" value="Genomic_DNA"/>
</dbReference>
<feature type="domain" description="Glycosyl hydrolase family 13 catalytic" evidence="4">
    <location>
        <begin position="37"/>
        <end position="541"/>
    </location>
</feature>
<name>A0A934RYJ6_9BACT</name>
<feature type="signal peptide" evidence="3">
    <location>
        <begin position="1"/>
        <end position="19"/>
    </location>
</feature>
<dbReference type="InterPro" id="IPR006047">
    <property type="entry name" value="GH13_cat_dom"/>
</dbReference>
<dbReference type="GO" id="GO:0016798">
    <property type="term" value="F:hydrolase activity, acting on glycosyl bonds"/>
    <property type="evidence" value="ECO:0007669"/>
    <property type="project" value="UniProtKB-KW"/>
</dbReference>
<dbReference type="Pfam" id="PF00128">
    <property type="entry name" value="Alpha-amylase"/>
    <property type="match status" value="2"/>
</dbReference>
<comment type="caution">
    <text evidence="5">The sequence shown here is derived from an EMBL/GenBank/DDBJ whole genome shotgun (WGS) entry which is preliminary data.</text>
</comment>
<evidence type="ECO:0000259" key="4">
    <source>
        <dbReference type="SMART" id="SM00642"/>
    </source>
</evidence>